<sequence length="218" mass="25342">MKKAIWEKIRLDYELEGMSLKSLSEKYNIHRNSISAKKKAEGWQKGKVKKEIALQVQEEVATKFSKSVDEIFLELDDIHDLAQFGIKLRLSEKLKKKTVRIDDEVFKLPAESLENIEKAVKALALIRSERVSMRNTLIYDELVKNNLEIAKLKENIAARKAKMKLERDKLALEIKRAFPEEGGEEEQVVIVDDINYETVSEKEKENIEIEKTEEVKIR</sequence>
<evidence type="ECO:0008006" key="3">
    <source>
        <dbReference type="Google" id="ProtNLM"/>
    </source>
</evidence>
<organism evidence="1 2">
    <name type="scientific">Cetobacterium ceti</name>
    <dbReference type="NCBI Taxonomy" id="180163"/>
    <lineage>
        <taxon>Bacteria</taxon>
        <taxon>Fusobacteriati</taxon>
        <taxon>Fusobacteriota</taxon>
        <taxon>Fusobacteriia</taxon>
        <taxon>Fusobacteriales</taxon>
        <taxon>Fusobacteriaceae</taxon>
        <taxon>Cetobacterium</taxon>
    </lineage>
</organism>
<gene>
    <name evidence="1" type="ORF">SAMN02745174_02430</name>
</gene>
<evidence type="ECO:0000313" key="1">
    <source>
        <dbReference type="EMBL" id="SKA06641.1"/>
    </source>
</evidence>
<reference evidence="1 2" key="1">
    <citation type="submission" date="2017-02" db="EMBL/GenBank/DDBJ databases">
        <authorList>
            <person name="Peterson S.W."/>
        </authorList>
    </citation>
    <scope>NUCLEOTIDE SEQUENCE [LARGE SCALE GENOMIC DNA]</scope>
    <source>
        <strain evidence="1 2">ATCC 700028</strain>
    </source>
</reference>
<protein>
    <recommendedName>
        <fullName evidence="3">Phage terminase small subunit</fullName>
    </recommendedName>
</protein>
<dbReference type="STRING" id="180163.SAMN02745174_02430"/>
<dbReference type="RefSeq" id="WP_078694854.1">
    <property type="nucleotide sequence ID" value="NZ_FUWX01000030.1"/>
</dbReference>
<accession>A0A1T4QT21</accession>
<name>A0A1T4QT21_9FUSO</name>
<dbReference type="EMBL" id="FUWX01000030">
    <property type="protein sequence ID" value="SKA06641.1"/>
    <property type="molecule type" value="Genomic_DNA"/>
</dbReference>
<dbReference type="Proteomes" id="UP000191153">
    <property type="component" value="Unassembled WGS sequence"/>
</dbReference>
<dbReference type="AlphaFoldDB" id="A0A1T4QT21"/>
<proteinExistence type="predicted"/>
<evidence type="ECO:0000313" key="2">
    <source>
        <dbReference type="Proteomes" id="UP000191153"/>
    </source>
</evidence>
<keyword evidence="2" id="KW-1185">Reference proteome</keyword>